<accession>A0A2T8I8Q0</accession>
<gene>
    <name evidence="2" type="ORF">PAHAL_8G125100</name>
</gene>
<dbReference type="AlphaFoldDB" id="A0A2T8I8Q0"/>
<dbReference type="Gramene" id="PVH34051">
    <property type="protein sequence ID" value="PVH34051"/>
    <property type="gene ID" value="PAHAL_8G125100"/>
</dbReference>
<organism evidence="2">
    <name type="scientific">Panicum hallii</name>
    <dbReference type="NCBI Taxonomy" id="206008"/>
    <lineage>
        <taxon>Eukaryota</taxon>
        <taxon>Viridiplantae</taxon>
        <taxon>Streptophyta</taxon>
        <taxon>Embryophyta</taxon>
        <taxon>Tracheophyta</taxon>
        <taxon>Spermatophyta</taxon>
        <taxon>Magnoliopsida</taxon>
        <taxon>Liliopsida</taxon>
        <taxon>Poales</taxon>
        <taxon>Poaceae</taxon>
        <taxon>PACMAD clade</taxon>
        <taxon>Panicoideae</taxon>
        <taxon>Panicodae</taxon>
        <taxon>Paniceae</taxon>
        <taxon>Panicinae</taxon>
        <taxon>Panicum</taxon>
        <taxon>Panicum sect. Panicum</taxon>
    </lineage>
</organism>
<evidence type="ECO:0000313" key="2">
    <source>
        <dbReference type="EMBL" id="PVH34051.1"/>
    </source>
</evidence>
<proteinExistence type="predicted"/>
<feature type="region of interest" description="Disordered" evidence="1">
    <location>
        <begin position="15"/>
        <end position="51"/>
    </location>
</feature>
<reference evidence="2" key="1">
    <citation type="submission" date="2018-04" db="EMBL/GenBank/DDBJ databases">
        <title>WGS assembly of Panicum hallii.</title>
        <authorList>
            <person name="Lovell J."/>
            <person name="Jenkins J."/>
            <person name="Lowry D."/>
            <person name="Mamidi S."/>
            <person name="Sreedasyam A."/>
            <person name="Weng X."/>
            <person name="Barry K."/>
            <person name="Bonette J."/>
            <person name="Campitelli B."/>
            <person name="Daum C."/>
            <person name="Gordon S."/>
            <person name="Gould B."/>
            <person name="Lipzen A."/>
            <person name="Macqueen A."/>
            <person name="Palacio-Mejia J."/>
            <person name="Plott C."/>
            <person name="Shakirov E."/>
            <person name="Shu S."/>
            <person name="Yoshinaga Y."/>
            <person name="Zane M."/>
            <person name="Rokhsar D."/>
            <person name="Grimwood J."/>
            <person name="Schmutz J."/>
            <person name="Juenger T."/>
        </authorList>
    </citation>
    <scope>NUCLEOTIDE SEQUENCE [LARGE SCALE GENOMIC DNA]</scope>
    <source>
        <strain evidence="2">FIL2</strain>
    </source>
</reference>
<dbReference type="EMBL" id="CM008053">
    <property type="protein sequence ID" value="PVH34051.1"/>
    <property type="molecule type" value="Genomic_DNA"/>
</dbReference>
<sequence length="384" mass="40194">MIESAVDTSLVILTPIDGVPPAGESTDTAEDDASPTASPAEDDASLSASPAASVVPAPAAVECTSLVSPTIDEVSPAGATSTALDDDAVPSVPTAMLGPPELCPVPATVECAPLVPLFTIDGAPPVCANRLLCDDTSSPPATTASEVLAAVSDVAPIPVGDVEATVPSSGTPMGDLLAATTPLPAATTTTPVHPLVAPELCRRILPDNLIVYTRTPRRRDETPSATTEFLNKVVKLVEAIVPAPAIQKRRKKTAGPVSILHRSRRIANLPPETDRISASMVCRKLGLTDDEGRISDEALERYSKFYMHLLGRDHVPALSALFGWDVPPEGQARIAANIAVNFKRLFLSSLLGIEILMEKYPPTDSLSGYPNVAILHSAFLTSQR</sequence>
<protein>
    <submittedName>
        <fullName evidence="2">Uncharacterized protein</fullName>
    </submittedName>
</protein>
<dbReference type="Proteomes" id="UP000243499">
    <property type="component" value="Chromosome 8"/>
</dbReference>
<feature type="region of interest" description="Disordered" evidence="1">
    <location>
        <begin position="72"/>
        <end position="92"/>
    </location>
</feature>
<evidence type="ECO:0000256" key="1">
    <source>
        <dbReference type="SAM" id="MobiDB-lite"/>
    </source>
</evidence>
<name>A0A2T8I8Q0_9POAL</name>